<protein>
    <recommendedName>
        <fullName evidence="4">Ribosomal protein S4</fullName>
    </recommendedName>
</protein>
<keyword evidence="1" id="KW-0472">Membrane</keyword>
<name>A0AAV4URU1_CAEEX</name>
<evidence type="ECO:0000313" key="3">
    <source>
        <dbReference type="Proteomes" id="UP001054945"/>
    </source>
</evidence>
<evidence type="ECO:0000313" key="2">
    <source>
        <dbReference type="EMBL" id="GIY60626.1"/>
    </source>
</evidence>
<gene>
    <name evidence="2" type="ORF">CEXT_176231</name>
</gene>
<keyword evidence="1" id="KW-0812">Transmembrane</keyword>
<proteinExistence type="predicted"/>
<comment type="caution">
    <text evidence="2">The sequence shown here is derived from an EMBL/GenBank/DDBJ whole genome shotgun (WGS) entry which is preliminary data.</text>
</comment>
<evidence type="ECO:0008006" key="4">
    <source>
        <dbReference type="Google" id="ProtNLM"/>
    </source>
</evidence>
<evidence type="ECO:0000256" key="1">
    <source>
        <dbReference type="SAM" id="Phobius"/>
    </source>
</evidence>
<dbReference type="EMBL" id="BPLR01013351">
    <property type="protein sequence ID" value="GIY60626.1"/>
    <property type="molecule type" value="Genomic_DNA"/>
</dbReference>
<dbReference type="AlphaFoldDB" id="A0AAV4URU1"/>
<feature type="transmembrane region" description="Helical" evidence="1">
    <location>
        <begin position="38"/>
        <end position="60"/>
    </location>
</feature>
<reference evidence="2 3" key="1">
    <citation type="submission" date="2021-06" db="EMBL/GenBank/DDBJ databases">
        <title>Caerostris extrusa draft genome.</title>
        <authorList>
            <person name="Kono N."/>
            <person name="Arakawa K."/>
        </authorList>
    </citation>
    <scope>NUCLEOTIDE SEQUENCE [LARGE SCALE GENOMIC DNA]</scope>
</reference>
<keyword evidence="1" id="KW-1133">Transmembrane helix</keyword>
<accession>A0AAV4URU1</accession>
<sequence>MKKRQKRSCGTECFMRNRDLIPGVGNPWQKEGKFSFEFQILFFIGSAAALLCGGFSAKITRRISRRNSRKLFHRPKRKRTLIPSLSFNRERNAPVLHVYDAAKAVRYERLSKTGKICAPGLMRDPCMAVEVEHLAAKLGSFITYFQFPSLSDLSNMCFILLQASGRGGEVATDRSPFFPSPICANLEITLHEARSRFLRSITLSDFFKVNSTPINLSAFLSKISHAKTENKQPAEPKRQVFKKARKFLAAGRAVNCHKFLIFPGQKFRIKSPPIRARRRTLIPSLTLIERGNAPVLHVYDTAKAVRYERLSKAGKICAPGLERPLALEWMVVHN</sequence>
<keyword evidence="3" id="KW-1185">Reference proteome</keyword>
<dbReference type="Proteomes" id="UP001054945">
    <property type="component" value="Unassembled WGS sequence"/>
</dbReference>
<organism evidence="2 3">
    <name type="scientific">Caerostris extrusa</name>
    <name type="common">Bark spider</name>
    <name type="synonym">Caerostris bankana</name>
    <dbReference type="NCBI Taxonomy" id="172846"/>
    <lineage>
        <taxon>Eukaryota</taxon>
        <taxon>Metazoa</taxon>
        <taxon>Ecdysozoa</taxon>
        <taxon>Arthropoda</taxon>
        <taxon>Chelicerata</taxon>
        <taxon>Arachnida</taxon>
        <taxon>Araneae</taxon>
        <taxon>Araneomorphae</taxon>
        <taxon>Entelegynae</taxon>
        <taxon>Araneoidea</taxon>
        <taxon>Araneidae</taxon>
        <taxon>Caerostris</taxon>
    </lineage>
</organism>